<comment type="caution">
    <text evidence="1">The sequence shown here is derived from an EMBL/GenBank/DDBJ whole genome shotgun (WGS) entry which is preliminary data.</text>
</comment>
<name>A0A4V6S146_9AGAM</name>
<evidence type="ECO:0000313" key="2">
    <source>
        <dbReference type="Proteomes" id="UP000310158"/>
    </source>
</evidence>
<accession>A0A4V6S146</accession>
<proteinExistence type="predicted"/>
<reference evidence="1 2" key="1">
    <citation type="submission" date="2019-02" db="EMBL/GenBank/DDBJ databases">
        <title>Genome sequencing of the rare red list fungi Bondarzewia mesenterica.</title>
        <authorList>
            <person name="Buettner E."/>
            <person name="Kellner H."/>
        </authorList>
    </citation>
    <scope>NUCLEOTIDE SEQUENCE [LARGE SCALE GENOMIC DNA]</scope>
    <source>
        <strain evidence="1 2">DSM 108281</strain>
    </source>
</reference>
<organism evidence="1 2">
    <name type="scientific">Bondarzewia mesenterica</name>
    <dbReference type="NCBI Taxonomy" id="1095465"/>
    <lineage>
        <taxon>Eukaryota</taxon>
        <taxon>Fungi</taxon>
        <taxon>Dikarya</taxon>
        <taxon>Basidiomycota</taxon>
        <taxon>Agaricomycotina</taxon>
        <taxon>Agaricomycetes</taxon>
        <taxon>Russulales</taxon>
        <taxon>Bondarzewiaceae</taxon>
        <taxon>Bondarzewia</taxon>
    </lineage>
</organism>
<dbReference type="OrthoDB" id="3341476at2759"/>
<evidence type="ECO:0000313" key="1">
    <source>
        <dbReference type="EMBL" id="THH04253.1"/>
    </source>
</evidence>
<dbReference type="AlphaFoldDB" id="A0A4V6S146"/>
<keyword evidence="2" id="KW-1185">Reference proteome</keyword>
<gene>
    <name evidence="1" type="ORF">EW146_g10224</name>
</gene>
<sequence>MSSKILNRRQSHWAMFLSDFDFRLIWTLGNSNIADAPSRHSDFIPKKRDDTQLVQNQRILTDIHMERLLPSPSSDSPVSTFSSGAITTLAIDSSDLLERFKTMFQEDIEWRESLDDYSCPNPYAATSCIPDTTPLSLVIPDECALCD</sequence>
<protein>
    <submittedName>
        <fullName evidence="1">Uncharacterized protein</fullName>
    </submittedName>
</protein>
<dbReference type="EMBL" id="SGPL01001190">
    <property type="protein sequence ID" value="THH04253.1"/>
    <property type="molecule type" value="Genomic_DNA"/>
</dbReference>
<dbReference type="Proteomes" id="UP000310158">
    <property type="component" value="Unassembled WGS sequence"/>
</dbReference>